<accession>A0A9P3BK46</accession>
<dbReference type="RefSeq" id="XP_043163496.1">
    <property type="nucleotide sequence ID" value="XM_043307561.1"/>
</dbReference>
<keyword evidence="1" id="KW-0175">Coiled coil</keyword>
<reference evidence="3 4" key="1">
    <citation type="submission" date="2018-10" db="EMBL/GenBank/DDBJ databases">
        <title>Pan-genome distribution and transcriptional activeness of fungal secondary metabolism genes in Aspergillus section Fumigati.</title>
        <authorList>
            <person name="Takahashi H."/>
            <person name="Umemura M."/>
            <person name="Ninomiya A."/>
            <person name="Kusuya Y."/>
            <person name="Urayama S."/>
            <person name="Shimizu M."/>
            <person name="Watanabe A."/>
            <person name="Kamei K."/>
            <person name="Yaguchi T."/>
            <person name="Hagiwara D."/>
        </authorList>
    </citation>
    <scope>NUCLEOTIDE SEQUENCE [LARGE SCALE GENOMIC DNA]</scope>
    <source>
        <strain evidence="3 4">IFM 55266</strain>
    </source>
</reference>
<evidence type="ECO:0000256" key="1">
    <source>
        <dbReference type="SAM" id="Coils"/>
    </source>
</evidence>
<organism evidence="3 4">
    <name type="scientific">Aspergillus pseudoviridinutans</name>
    <dbReference type="NCBI Taxonomy" id="1517512"/>
    <lineage>
        <taxon>Eukaryota</taxon>
        <taxon>Fungi</taxon>
        <taxon>Dikarya</taxon>
        <taxon>Ascomycota</taxon>
        <taxon>Pezizomycotina</taxon>
        <taxon>Eurotiomycetes</taxon>
        <taxon>Eurotiomycetidae</taxon>
        <taxon>Eurotiales</taxon>
        <taxon>Aspergillaceae</taxon>
        <taxon>Aspergillus</taxon>
        <taxon>Aspergillus subgen. Fumigati</taxon>
    </lineage>
</organism>
<protein>
    <submittedName>
        <fullName evidence="3">Uncharacterized protein</fullName>
    </submittedName>
</protein>
<evidence type="ECO:0000313" key="3">
    <source>
        <dbReference type="EMBL" id="GIJ92750.1"/>
    </source>
</evidence>
<comment type="caution">
    <text evidence="3">The sequence shown here is derived from an EMBL/GenBank/DDBJ whole genome shotgun (WGS) entry which is preliminary data.</text>
</comment>
<dbReference type="AlphaFoldDB" id="A0A9P3BK46"/>
<feature type="region of interest" description="Disordered" evidence="2">
    <location>
        <begin position="94"/>
        <end position="116"/>
    </location>
</feature>
<name>A0A9P3BK46_9EURO</name>
<dbReference type="OrthoDB" id="4283126at2759"/>
<dbReference type="EMBL" id="BHVY01000011">
    <property type="protein sequence ID" value="GIJ92750.1"/>
    <property type="molecule type" value="Genomic_DNA"/>
</dbReference>
<feature type="coiled-coil region" evidence="1">
    <location>
        <begin position="24"/>
        <end position="58"/>
    </location>
</feature>
<evidence type="ECO:0000256" key="2">
    <source>
        <dbReference type="SAM" id="MobiDB-lite"/>
    </source>
</evidence>
<proteinExistence type="predicted"/>
<dbReference type="Proteomes" id="UP001043456">
    <property type="component" value="Unassembled WGS sequence"/>
</dbReference>
<sequence length="116" mass="12864">MESSNVLRIIAELSARALRTNDDQQSWSQECRALREALKQTTAELEEATKLADVLYETSKHMGSVIDHLLKDHGGETQQSESFEILLTRVLRQREGHGEGAPEQGANGDEVQCNTG</sequence>
<keyword evidence="4" id="KW-1185">Reference proteome</keyword>
<evidence type="ECO:0000313" key="4">
    <source>
        <dbReference type="Proteomes" id="UP001043456"/>
    </source>
</evidence>
<gene>
    <name evidence="3" type="ORF">Asppvi_002028</name>
</gene>
<dbReference type="GeneID" id="67000640"/>